<dbReference type="InterPro" id="IPR031481">
    <property type="entry name" value="Glyco_tran_10_N"/>
</dbReference>
<evidence type="ECO:0000256" key="8">
    <source>
        <dbReference type="ARBA" id="ARBA00022968"/>
    </source>
</evidence>
<evidence type="ECO:0000259" key="25">
    <source>
        <dbReference type="Pfam" id="PF00852"/>
    </source>
</evidence>
<comment type="catalytic activity">
    <reaction evidence="16">
        <text>alpha-D-galactosyl-(1-&gt;3)-beta-D-galactosyl-(1-&gt;4)-N-acetyl-beta-D-glucosaminyl-(1-&gt;3)-beta-D-galactosyl-(1-&gt;4)-beta-D-glucosyl-(1&lt;-&gt;1')-ceramide + GDP-beta-L-fucose = a neolactoside IV(3)-alpha-Gal,III(3)-alpha-Fuc-nLc4Cer + GDP + H(+)</text>
        <dbReference type="Rhea" id="RHEA:48380"/>
        <dbReference type="ChEBI" id="CHEBI:15378"/>
        <dbReference type="ChEBI" id="CHEBI:57273"/>
        <dbReference type="ChEBI" id="CHEBI:58189"/>
        <dbReference type="ChEBI" id="CHEBI:90380"/>
        <dbReference type="ChEBI" id="CHEBI:90381"/>
    </reaction>
    <physiologicalReaction direction="left-to-right" evidence="16">
        <dbReference type="Rhea" id="RHEA:48381"/>
    </physiologicalReaction>
</comment>
<keyword evidence="8" id="KW-0735">Signal-anchor</keyword>
<evidence type="ECO:0000259" key="26">
    <source>
        <dbReference type="Pfam" id="PF17039"/>
    </source>
</evidence>
<keyword evidence="12" id="KW-0472">Membrane</keyword>
<dbReference type="GO" id="GO:0017083">
    <property type="term" value="F:4-galactosyl-N-acetylglucosaminide 3-alpha-L-fucosyltransferase activity"/>
    <property type="evidence" value="ECO:0007669"/>
    <property type="project" value="UniProtKB-EC"/>
</dbReference>
<dbReference type="Gene3D" id="3.40.50.11660">
    <property type="entry name" value="Glycosyl transferase family 10, C-terminal domain"/>
    <property type="match status" value="1"/>
</dbReference>
<dbReference type="PANTHER" id="PTHR11929">
    <property type="entry name" value="ALPHA- 1,3 -FUCOSYLTRANSFERASE"/>
    <property type="match status" value="1"/>
</dbReference>
<keyword evidence="13" id="KW-1015">Disulfide bond</keyword>
<reference evidence="27" key="3">
    <citation type="submission" date="2025-09" db="UniProtKB">
        <authorList>
            <consortium name="Ensembl"/>
        </authorList>
    </citation>
    <scope>IDENTIFICATION</scope>
</reference>
<accession>A0A3B4E1K0</accession>
<evidence type="ECO:0000256" key="18">
    <source>
        <dbReference type="ARBA" id="ARBA00036295"/>
    </source>
</evidence>
<protein>
    <recommendedName>
        <fullName evidence="24">Fucosyltransferase</fullName>
        <ecNumber evidence="24">2.4.1.-</ecNumber>
    </recommendedName>
</protein>
<keyword evidence="10 24" id="KW-0333">Golgi apparatus</keyword>
<dbReference type="EC" id="2.4.1.-" evidence="24"/>
<evidence type="ECO:0000313" key="28">
    <source>
        <dbReference type="Proteomes" id="UP001501920"/>
    </source>
</evidence>
<evidence type="ECO:0000256" key="19">
    <source>
        <dbReference type="ARBA" id="ARBA00036481"/>
    </source>
</evidence>
<comment type="catalytic activity">
    <reaction evidence="15">
        <text>a beta-D-galactosyl-(1-&gt;4)-N-acetyl-beta-D-glucosaminyl derivative + GDP-beta-L-fucose = a beta-D-galactosyl-(1-&gt;4)-[alpha-L-fucosyl-(1-&gt;3)]-N-acetyl-beta-D-glucosaminyl derivative + GDP + H(+)</text>
        <dbReference type="Rhea" id="RHEA:14257"/>
        <dbReference type="ChEBI" id="CHEBI:15378"/>
        <dbReference type="ChEBI" id="CHEBI:57273"/>
        <dbReference type="ChEBI" id="CHEBI:58189"/>
        <dbReference type="ChEBI" id="CHEBI:133507"/>
        <dbReference type="ChEBI" id="CHEBI:137941"/>
        <dbReference type="EC" id="2.4.1.152"/>
    </reaction>
    <physiologicalReaction direction="left-to-right" evidence="15">
        <dbReference type="Rhea" id="RHEA:14258"/>
    </physiologicalReaction>
</comment>
<reference evidence="27 28" key="1">
    <citation type="submission" date="2020-10" db="EMBL/GenBank/DDBJ databases">
        <title>Pygocentrus nattereri (red-bellied piranha) genome, fPygNat1, primary haplotype.</title>
        <authorList>
            <person name="Myers G."/>
            <person name="Meyer A."/>
            <person name="Karagic N."/>
            <person name="Pippel M."/>
            <person name="Winkler S."/>
            <person name="Tracey A."/>
            <person name="Wood J."/>
            <person name="Formenti G."/>
            <person name="Howe K."/>
            <person name="Fedrigo O."/>
            <person name="Jarvis E.D."/>
        </authorList>
    </citation>
    <scope>NUCLEOTIDE SEQUENCE [LARGE SCALE GENOMIC DNA]</scope>
</reference>
<comment type="pathway">
    <text evidence="2">Glycolipid biosynthesis.</text>
</comment>
<organism evidence="27 28">
    <name type="scientific">Pygocentrus nattereri</name>
    <name type="common">Red-bellied piranha</name>
    <dbReference type="NCBI Taxonomy" id="42514"/>
    <lineage>
        <taxon>Eukaryota</taxon>
        <taxon>Metazoa</taxon>
        <taxon>Chordata</taxon>
        <taxon>Craniata</taxon>
        <taxon>Vertebrata</taxon>
        <taxon>Euteleostomi</taxon>
        <taxon>Actinopterygii</taxon>
        <taxon>Neopterygii</taxon>
        <taxon>Teleostei</taxon>
        <taxon>Ostariophysi</taxon>
        <taxon>Characiformes</taxon>
        <taxon>Characoidei</taxon>
        <taxon>Pygocentrus</taxon>
    </lineage>
</organism>
<dbReference type="GeneTree" id="ENSGT00940000164360"/>
<keyword evidence="11" id="KW-0443">Lipid metabolism</keyword>
<dbReference type="Ensembl" id="ENSPNAT00000018619.2">
    <property type="protein sequence ID" value="ENSPNAP00000030497.2"/>
    <property type="gene ID" value="ENSPNAG00000017451.2"/>
</dbReference>
<evidence type="ECO:0000256" key="14">
    <source>
        <dbReference type="ARBA" id="ARBA00023180"/>
    </source>
</evidence>
<dbReference type="OMA" id="YPETHIC"/>
<keyword evidence="7 24" id="KW-0812">Transmembrane</keyword>
<comment type="similarity">
    <text evidence="3 24">Belongs to the glycosyltransferase 10 family.</text>
</comment>
<evidence type="ECO:0000313" key="27">
    <source>
        <dbReference type="Ensembl" id="ENSPNAP00000030497.2"/>
    </source>
</evidence>
<evidence type="ECO:0000256" key="24">
    <source>
        <dbReference type="RuleBase" id="RU003832"/>
    </source>
</evidence>
<evidence type="ECO:0000256" key="21">
    <source>
        <dbReference type="ARBA" id="ARBA00037848"/>
    </source>
</evidence>
<dbReference type="PANTHER" id="PTHR11929:SF10">
    <property type="entry name" value="4-GALACTOSYL-N-ACETYLGLUCOSAMINIDE 3-ALPHA-L-FUCOSYLTRANSFERASE 9"/>
    <property type="match status" value="1"/>
</dbReference>
<feature type="domain" description="Fucosyltransferase C-terminal" evidence="25">
    <location>
        <begin position="162"/>
        <end position="199"/>
    </location>
</feature>
<comment type="catalytic activity">
    <reaction evidence="17">
        <text>an alpha-Neu5Ac-(2-&gt;3)-beta-D-Gal-(1-&gt;4)-beta-D-GlcNAc-(1-&gt;3)-beta-D-Gal-(1-&gt;4)-beta-D-GlcNAc derivative + GDP-beta-L-fucose = an alpha-Neu5Ac-(2-&gt;3)-beta-D-Gal-(1-&gt;4)-beta-D-GlcNAc-(1-&gt;3)-beta-D-Gal-(1-&gt;4)-[alpha-L-Fuc-(1-&gt;3)]-beta-D-GlcNAc derivative + GDP + H(+)</text>
        <dbReference type="Rhea" id="RHEA:68044"/>
        <dbReference type="ChEBI" id="CHEBI:15378"/>
        <dbReference type="ChEBI" id="CHEBI:57273"/>
        <dbReference type="ChEBI" id="CHEBI:58189"/>
        <dbReference type="ChEBI" id="CHEBI:145343"/>
        <dbReference type="ChEBI" id="CHEBI:176900"/>
    </reaction>
    <physiologicalReaction direction="left-to-right" evidence="17">
        <dbReference type="Rhea" id="RHEA:68045"/>
    </physiologicalReaction>
</comment>
<dbReference type="SUPFAM" id="SSF53756">
    <property type="entry name" value="UDP-Glycosyltransferase/glycogen phosphorylase"/>
    <property type="match status" value="1"/>
</dbReference>
<evidence type="ECO:0000256" key="3">
    <source>
        <dbReference type="ARBA" id="ARBA00008919"/>
    </source>
</evidence>
<evidence type="ECO:0000256" key="10">
    <source>
        <dbReference type="ARBA" id="ARBA00023034"/>
    </source>
</evidence>
<feature type="domain" description="Fucosyltransferase N-terminal" evidence="26">
    <location>
        <begin position="41"/>
        <end position="145"/>
    </location>
</feature>
<keyword evidence="28" id="KW-1185">Reference proteome</keyword>
<dbReference type="Proteomes" id="UP001501920">
    <property type="component" value="Chromosome 5"/>
</dbReference>
<keyword evidence="5 24" id="KW-0328">Glycosyltransferase</keyword>
<dbReference type="AlphaFoldDB" id="A0A3B4E1K0"/>
<proteinExistence type="inferred from homology"/>
<evidence type="ECO:0000256" key="15">
    <source>
        <dbReference type="ARBA" id="ARBA00029329"/>
    </source>
</evidence>
<comment type="catalytic activity">
    <reaction evidence="22">
        <text>beta-D-Gal-(1-&gt;4)-beta-D-GlcNAc-(1-&gt;3)-beta-D-Gal-(1-&gt;4)-D-Glc + GDP-beta-L-fucose = beta-D-Gal-(1-&gt;4)-[alpha-L-Fuc-(1-&gt;3)]-beta-D-GlcNAc-(1-&gt;3)-beta-D-Gal-(1-&gt;4)-D-Glc + GDP + H(+)</text>
        <dbReference type="Rhea" id="RHEA:77187"/>
        <dbReference type="ChEBI" id="CHEBI:15378"/>
        <dbReference type="ChEBI" id="CHEBI:57273"/>
        <dbReference type="ChEBI" id="CHEBI:58189"/>
        <dbReference type="ChEBI" id="CHEBI:60239"/>
        <dbReference type="ChEBI" id="CHEBI:61352"/>
    </reaction>
    <physiologicalReaction direction="left-to-right" evidence="22">
        <dbReference type="Rhea" id="RHEA:77188"/>
    </physiologicalReaction>
</comment>
<dbReference type="InterPro" id="IPR055270">
    <property type="entry name" value="Glyco_tran_10_C"/>
</dbReference>
<dbReference type="UniPathway" id="UPA00378"/>
<dbReference type="InterPro" id="IPR038577">
    <property type="entry name" value="GT10-like_C_sf"/>
</dbReference>
<name>A0A3B4E1K0_PYGNA</name>
<comment type="catalytic activity">
    <reaction evidence="23">
        <text>an alpha-L-Fuc-(1-&gt;2)-beta-D-Gal-(1-&gt;4)-beta-D-GlcNAc derivative + GDP-beta-L-fucose = an alpha-L-Fuc-(1-&gt;2)-beta-D-Gal-(1-&gt;4)-[alpha-L-Fuc-(1-&gt;3)]-beta-D-GlcNAc derivative + GDP + H(+)</text>
        <dbReference type="Rhea" id="RHEA:77191"/>
        <dbReference type="ChEBI" id="CHEBI:15378"/>
        <dbReference type="ChEBI" id="CHEBI:57273"/>
        <dbReference type="ChEBI" id="CHEBI:58189"/>
        <dbReference type="ChEBI" id="CHEBI:133510"/>
        <dbReference type="ChEBI" id="CHEBI:195560"/>
    </reaction>
    <physiologicalReaction direction="left-to-right" evidence="23">
        <dbReference type="Rhea" id="RHEA:77192"/>
    </physiologicalReaction>
</comment>
<evidence type="ECO:0000256" key="7">
    <source>
        <dbReference type="ARBA" id="ARBA00022692"/>
    </source>
</evidence>
<feature type="domain" description="Fucosyltransferase C-terminal" evidence="25">
    <location>
        <begin position="203"/>
        <end position="222"/>
    </location>
</feature>
<evidence type="ECO:0000256" key="4">
    <source>
        <dbReference type="ARBA" id="ARBA00011738"/>
    </source>
</evidence>
<sequence length="273" mass="32217">GVPDHLQKWQFYLSRNCSSYPYIPYVNSDSSPTTPPTAQPEKPILLLWVWPENYRWDFSDCKTFYNIDGCHLTDDRSLYNQADAVLIYHRDIKWDLSNLPPSPRPPFQRWIWLHAESPTNNKRIPGLENLFNLTLSYRRNADISVRNLLTISKTPNKKFELPKKDKLVCWFVSNIDPSTGTGTRMKYYEELSEHIKVNVGWIACRFYLSFENSIHKDYITEERLPNASVLAQYLLQLDKDDEAYRRYFAWGKHVSATPHLVIVNQECRCFRTE</sequence>
<dbReference type="Pfam" id="PF00852">
    <property type="entry name" value="Glyco_transf_10"/>
    <property type="match status" value="3"/>
</dbReference>
<evidence type="ECO:0000256" key="16">
    <source>
        <dbReference type="ARBA" id="ARBA00036053"/>
    </source>
</evidence>
<keyword evidence="9" id="KW-1133">Transmembrane helix</keyword>
<dbReference type="Pfam" id="PF17039">
    <property type="entry name" value="Glyco_tran_10_N"/>
    <property type="match status" value="1"/>
</dbReference>
<comment type="catalytic activity">
    <reaction evidence="18">
        <text>alpha-N-glycoloylneuraminosyl-(2-&gt;3)-beta-D-galactosyl-(1-&gt;4)-N-acetyl-beta-D-glucosaminyl-(1-&gt;3)-beta-D-galactosyl-(1-&gt;4)-N-acetyl-beta-D-glucosaminyl-(1-&gt;3)-beta-D-galactosyl-(1-&gt;4)-beta-D-glucosyl-(1&lt;-&gt;1')-ceramide + GDP-beta-L-fucose = alpha-N-glycoloylneuraminosyl-(2-&gt;3)-beta-D-galactosyl-(1-&gt;4)-N-acetyl-beta-D-glucosaminyl-(1-&gt;3)-beta-D-galactosyl-(1-&gt;4)-[alpha-L-fucosyl-(1-&gt;3)]-N-acetyl-beta-D-glucosaminyl-(1-&gt;3)-beta-D-galactosyl-(1-&gt;4)-beta-D-glucosyl-(1&lt;-&gt;1')-ceramide + GDP + H(+)</text>
        <dbReference type="Rhea" id="RHEA:48388"/>
        <dbReference type="ChEBI" id="CHEBI:15378"/>
        <dbReference type="ChEBI" id="CHEBI:57273"/>
        <dbReference type="ChEBI" id="CHEBI:58189"/>
        <dbReference type="ChEBI" id="CHEBI:90383"/>
        <dbReference type="ChEBI" id="CHEBI:90384"/>
    </reaction>
    <physiologicalReaction direction="left-to-right" evidence="18">
        <dbReference type="Rhea" id="RHEA:48389"/>
    </physiologicalReaction>
</comment>
<dbReference type="GO" id="GO:0032580">
    <property type="term" value="C:Golgi cisterna membrane"/>
    <property type="evidence" value="ECO:0007669"/>
    <property type="project" value="UniProtKB-SubCell"/>
</dbReference>
<evidence type="ECO:0000256" key="1">
    <source>
        <dbReference type="ARBA" id="ARBA00004922"/>
    </source>
</evidence>
<comment type="pathway">
    <text evidence="1">Protein modification; protein glycosylation.</text>
</comment>
<reference evidence="27" key="2">
    <citation type="submission" date="2025-08" db="UniProtKB">
        <authorList>
            <consortium name="Ensembl"/>
        </authorList>
    </citation>
    <scope>IDENTIFICATION</scope>
</reference>
<comment type="subunit">
    <text evidence="4">Homodimer.</text>
</comment>
<dbReference type="GO" id="GO:0006629">
    <property type="term" value="P:lipid metabolic process"/>
    <property type="evidence" value="ECO:0007669"/>
    <property type="project" value="UniProtKB-KW"/>
</dbReference>
<feature type="domain" description="Fucosyltransferase C-terminal" evidence="25">
    <location>
        <begin position="226"/>
        <end position="264"/>
    </location>
</feature>
<evidence type="ECO:0000256" key="12">
    <source>
        <dbReference type="ARBA" id="ARBA00023136"/>
    </source>
</evidence>
<keyword evidence="14" id="KW-0325">Glycoprotein</keyword>
<evidence type="ECO:0000256" key="5">
    <source>
        <dbReference type="ARBA" id="ARBA00022676"/>
    </source>
</evidence>
<evidence type="ECO:0000256" key="22">
    <source>
        <dbReference type="ARBA" id="ARBA00043828"/>
    </source>
</evidence>
<dbReference type="InterPro" id="IPR001503">
    <property type="entry name" value="Glyco_trans_10"/>
</dbReference>
<evidence type="ECO:0000256" key="9">
    <source>
        <dbReference type="ARBA" id="ARBA00022989"/>
    </source>
</evidence>
<comment type="catalytic activity">
    <reaction evidence="19">
        <text>an N-acetyl-alpha-neuraminyl-(2-&gt;3)-beta-D-galactosyl-(1-&gt;4)-N-acetyl-beta-D-glucosaminyl derivative + GDP-beta-L-fucose = an alpha-Neu5Ac-(2-&gt;3)-beta-D-Gal-(1-&gt;4)-[alpha-L-Fuc-(1-&gt;3)]-beta-D-GlcNAc derivative + GDP + H(+)</text>
        <dbReference type="Rhea" id="RHEA:56076"/>
        <dbReference type="ChEBI" id="CHEBI:15378"/>
        <dbReference type="ChEBI" id="CHEBI:57273"/>
        <dbReference type="ChEBI" id="CHEBI:58189"/>
        <dbReference type="ChEBI" id="CHEBI:136545"/>
        <dbReference type="ChEBI" id="CHEBI:139509"/>
    </reaction>
    <physiologicalReaction direction="left-to-right" evidence="19">
        <dbReference type="Rhea" id="RHEA:56077"/>
    </physiologicalReaction>
</comment>
<evidence type="ECO:0000256" key="13">
    <source>
        <dbReference type="ARBA" id="ARBA00023157"/>
    </source>
</evidence>
<comment type="catalytic activity">
    <reaction evidence="20">
        <text>a neolactoside nLc4Cer + GDP-beta-L-fucose = a neolactoside III(3)-alpha-Fuc-nLc4Cer + GDP + H(+)</text>
        <dbReference type="Rhea" id="RHEA:48376"/>
        <dbReference type="ChEBI" id="CHEBI:15378"/>
        <dbReference type="ChEBI" id="CHEBI:57273"/>
        <dbReference type="ChEBI" id="CHEBI:58189"/>
        <dbReference type="ChEBI" id="CHEBI:90376"/>
        <dbReference type="ChEBI" id="CHEBI:90379"/>
    </reaction>
    <physiologicalReaction direction="left-to-right" evidence="20">
        <dbReference type="Rhea" id="RHEA:48377"/>
    </physiologicalReaction>
</comment>
<evidence type="ECO:0000256" key="6">
    <source>
        <dbReference type="ARBA" id="ARBA00022679"/>
    </source>
</evidence>
<evidence type="ECO:0000256" key="2">
    <source>
        <dbReference type="ARBA" id="ARBA00004934"/>
    </source>
</evidence>
<evidence type="ECO:0000256" key="23">
    <source>
        <dbReference type="ARBA" id="ARBA00043838"/>
    </source>
</evidence>
<evidence type="ECO:0000256" key="11">
    <source>
        <dbReference type="ARBA" id="ARBA00023098"/>
    </source>
</evidence>
<keyword evidence="6 24" id="KW-0808">Transferase</keyword>
<evidence type="ECO:0000256" key="17">
    <source>
        <dbReference type="ARBA" id="ARBA00036234"/>
    </source>
</evidence>
<comment type="subcellular location">
    <subcellularLocation>
        <location evidence="24">Golgi apparatus</location>
        <location evidence="24">Golgi stack membrane</location>
        <topology evidence="24">Single-pass type II membrane protein</topology>
    </subcellularLocation>
    <subcellularLocation>
        <location evidence="21">Golgi apparatus</location>
        <location evidence="21">trans-Golgi network membrane</location>
        <topology evidence="21">Single-pass type II membrane protein</topology>
    </subcellularLocation>
</comment>
<evidence type="ECO:0000256" key="20">
    <source>
        <dbReference type="ARBA" id="ARBA00036757"/>
    </source>
</evidence>